<evidence type="ECO:0000259" key="2">
    <source>
        <dbReference type="SMART" id="SM00843"/>
    </source>
</evidence>
<dbReference type="AlphaFoldDB" id="A0A448MNE1"/>
<dbReference type="SMART" id="SM00843">
    <property type="entry name" value="Ftsk_gamma"/>
    <property type="match status" value="1"/>
</dbReference>
<dbReference type="Pfam" id="PF09397">
    <property type="entry name" value="FtsK_gamma"/>
    <property type="match status" value="1"/>
</dbReference>
<feature type="domain" description="FtsK gamma" evidence="2">
    <location>
        <begin position="112"/>
        <end position="176"/>
    </location>
</feature>
<reference evidence="3 4" key="1">
    <citation type="submission" date="2018-12" db="EMBL/GenBank/DDBJ databases">
        <authorList>
            <consortium name="Pathogen Informatics"/>
        </authorList>
    </citation>
    <scope>NUCLEOTIDE SEQUENCE [LARGE SCALE GENOMIC DNA]</scope>
    <source>
        <strain evidence="3 4">NCTC8284</strain>
    </source>
</reference>
<feature type="region of interest" description="Disordered" evidence="1">
    <location>
        <begin position="94"/>
        <end position="115"/>
    </location>
</feature>
<protein>
    <submittedName>
        <fullName evidence="3">DNA translocase FtsK</fullName>
    </submittedName>
</protein>
<dbReference type="EMBL" id="LR134405">
    <property type="protein sequence ID" value="VEH66616.1"/>
    <property type="molecule type" value="Genomic_DNA"/>
</dbReference>
<dbReference type="Gene3D" id="1.10.10.10">
    <property type="entry name" value="Winged helix-like DNA-binding domain superfamily/Winged helix DNA-binding domain"/>
    <property type="match status" value="1"/>
</dbReference>
<organism evidence="3 4">
    <name type="scientific">Rodentibacter pneumotropicus</name>
    <dbReference type="NCBI Taxonomy" id="758"/>
    <lineage>
        <taxon>Bacteria</taxon>
        <taxon>Pseudomonadati</taxon>
        <taxon>Pseudomonadota</taxon>
        <taxon>Gammaproteobacteria</taxon>
        <taxon>Pasteurellales</taxon>
        <taxon>Pasteurellaceae</taxon>
        <taxon>Rodentibacter</taxon>
    </lineage>
</organism>
<dbReference type="InterPro" id="IPR036388">
    <property type="entry name" value="WH-like_DNA-bd_sf"/>
</dbReference>
<dbReference type="PANTHER" id="PTHR22683:SF41">
    <property type="entry name" value="DNA TRANSLOCASE FTSK"/>
    <property type="match status" value="1"/>
</dbReference>
<dbReference type="Gene3D" id="3.40.50.300">
    <property type="entry name" value="P-loop containing nucleotide triphosphate hydrolases"/>
    <property type="match status" value="1"/>
</dbReference>
<accession>A0A448MNE1</accession>
<dbReference type="KEGG" id="rpne:NCTC8284_01787"/>
<dbReference type="InterPro" id="IPR018541">
    <property type="entry name" value="Ftsk_gamma"/>
</dbReference>
<name>A0A448MNE1_9PAST</name>
<dbReference type="PANTHER" id="PTHR22683">
    <property type="entry name" value="SPORULATION PROTEIN RELATED"/>
    <property type="match status" value="1"/>
</dbReference>
<dbReference type="SUPFAM" id="SSF52540">
    <property type="entry name" value="P-loop containing nucleoside triphosphate hydrolases"/>
    <property type="match status" value="1"/>
</dbReference>
<dbReference type="InterPro" id="IPR036390">
    <property type="entry name" value="WH_DNA-bd_sf"/>
</dbReference>
<proteinExistence type="predicted"/>
<gene>
    <name evidence="3" type="primary">ftsK_3</name>
    <name evidence="3" type="ORF">NCTC8284_01787</name>
</gene>
<dbReference type="SUPFAM" id="SSF46785">
    <property type="entry name" value="Winged helix' DNA-binding domain"/>
    <property type="match status" value="1"/>
</dbReference>
<evidence type="ECO:0000313" key="3">
    <source>
        <dbReference type="EMBL" id="VEH66616.1"/>
    </source>
</evidence>
<sequence length="178" mass="19434">MILATQRPSVDVITGLIKANVPSRIAFTVASKIDSRTILDQGGAEALLGRGDMLYSGQGSSDLIRVHGAFMSDDEVVRIADDWRARGKPDYIDGILDSTDEEENTEKSAGSSGELDPLFDEVMEFVLTTGTTSVSALQRKFSVGFNRAARIMDQMEEQGVVSAMQNGKREILARRPDY</sequence>
<dbReference type="Proteomes" id="UP000278733">
    <property type="component" value="Chromosome"/>
</dbReference>
<evidence type="ECO:0000313" key="4">
    <source>
        <dbReference type="Proteomes" id="UP000278733"/>
    </source>
</evidence>
<dbReference type="InterPro" id="IPR050206">
    <property type="entry name" value="FtsK/SpoIIIE/SftA"/>
</dbReference>
<dbReference type="InterPro" id="IPR027417">
    <property type="entry name" value="P-loop_NTPase"/>
</dbReference>
<evidence type="ECO:0000256" key="1">
    <source>
        <dbReference type="SAM" id="MobiDB-lite"/>
    </source>
</evidence>